<keyword evidence="4 10" id="KW-0441">Lipid A biosynthesis</keyword>
<reference evidence="14 15" key="1">
    <citation type="submission" date="2018-03" db="EMBL/GenBank/DDBJ databases">
        <title>Whole genome sequencing of Histamine producing bacteria.</title>
        <authorList>
            <person name="Butler K."/>
        </authorList>
    </citation>
    <scope>NUCLEOTIDE SEQUENCE [LARGE SCALE GENOMIC DNA]</scope>
    <source>
        <strain evidence="13 15">FS-6.1</strain>
        <strain evidence="12 14">FS-6.2</strain>
    </source>
</reference>
<evidence type="ECO:0000313" key="12">
    <source>
        <dbReference type="EMBL" id="PSU27485.1"/>
    </source>
</evidence>
<keyword evidence="1 10" id="KW-1003">Cell membrane</keyword>
<dbReference type="GO" id="GO:0030145">
    <property type="term" value="F:manganese ion binding"/>
    <property type="evidence" value="ECO:0007669"/>
    <property type="project" value="UniProtKB-UniRule"/>
</dbReference>
<organism evidence="13 15">
    <name type="scientific">Photobacterium phosphoreum</name>
    <dbReference type="NCBI Taxonomy" id="659"/>
    <lineage>
        <taxon>Bacteria</taxon>
        <taxon>Pseudomonadati</taxon>
        <taxon>Pseudomonadota</taxon>
        <taxon>Gammaproteobacteria</taxon>
        <taxon>Vibrionales</taxon>
        <taxon>Vibrionaceae</taxon>
        <taxon>Photobacterium</taxon>
    </lineage>
</organism>
<evidence type="ECO:0000313" key="13">
    <source>
        <dbReference type="EMBL" id="PSU54240.1"/>
    </source>
</evidence>
<feature type="binding site" evidence="10">
    <location>
        <position position="122"/>
    </location>
    <ligand>
        <name>substrate</name>
    </ligand>
</feature>
<dbReference type="Pfam" id="PF00149">
    <property type="entry name" value="Metallophos"/>
    <property type="match status" value="1"/>
</dbReference>
<evidence type="ECO:0000256" key="5">
    <source>
        <dbReference type="ARBA" id="ARBA00022723"/>
    </source>
</evidence>
<keyword evidence="6 10" id="KW-0378">Hydrolase</keyword>
<dbReference type="InterPro" id="IPR043461">
    <property type="entry name" value="LpxH-like"/>
</dbReference>
<comment type="caution">
    <text evidence="13">The sequence shown here is derived from an EMBL/GenBank/DDBJ whole genome shotgun (WGS) entry which is preliminary data.</text>
</comment>
<feature type="binding site" evidence="10">
    <location>
        <position position="10"/>
    </location>
    <ligand>
        <name>Mn(2+)</name>
        <dbReference type="ChEBI" id="CHEBI:29035"/>
        <label>1</label>
    </ligand>
</feature>
<dbReference type="NCBIfam" id="TIGR01854">
    <property type="entry name" value="lipid_A_lpxH"/>
    <property type="match status" value="1"/>
</dbReference>
<dbReference type="PANTHER" id="PTHR34990">
    <property type="entry name" value="UDP-2,3-DIACYLGLUCOSAMINE HYDROLASE-RELATED"/>
    <property type="match status" value="1"/>
</dbReference>
<feature type="domain" description="Calcineurin-like phosphoesterase" evidence="11">
    <location>
        <begin position="1"/>
        <end position="199"/>
    </location>
</feature>
<keyword evidence="7 10" id="KW-0443">Lipid metabolism</keyword>
<feature type="binding site" evidence="10">
    <location>
        <position position="195"/>
    </location>
    <ligand>
        <name>Mn(2+)</name>
        <dbReference type="ChEBI" id="CHEBI:29035"/>
        <label>2</label>
    </ligand>
</feature>
<evidence type="ECO:0000256" key="8">
    <source>
        <dbReference type="ARBA" id="ARBA00023136"/>
    </source>
</evidence>
<keyword evidence="5 10" id="KW-0479">Metal-binding</keyword>
<evidence type="ECO:0000313" key="14">
    <source>
        <dbReference type="Proteomes" id="UP000241405"/>
    </source>
</evidence>
<comment type="catalytic activity">
    <reaction evidence="10">
        <text>UDP-2-N,3-O-bis[(3R)-3-hydroxytetradecanoyl]-alpha-D-glucosamine + H2O = 2-N,3-O-bis[(3R)-3-hydroxytetradecanoyl]-alpha-D-glucosaminyl 1-phosphate + UMP + 2 H(+)</text>
        <dbReference type="Rhea" id="RHEA:25213"/>
        <dbReference type="ChEBI" id="CHEBI:15377"/>
        <dbReference type="ChEBI" id="CHEBI:15378"/>
        <dbReference type="ChEBI" id="CHEBI:57865"/>
        <dbReference type="ChEBI" id="CHEBI:57957"/>
        <dbReference type="ChEBI" id="CHEBI:78847"/>
        <dbReference type="EC" id="3.6.1.54"/>
    </reaction>
</comment>
<dbReference type="AlphaFoldDB" id="A0A2T3JXV1"/>
<dbReference type="Gene3D" id="3.60.21.10">
    <property type="match status" value="1"/>
</dbReference>
<dbReference type="InterPro" id="IPR029052">
    <property type="entry name" value="Metallo-depent_PP-like"/>
</dbReference>
<dbReference type="InterPro" id="IPR004843">
    <property type="entry name" value="Calcineurin-like_PHP"/>
</dbReference>
<dbReference type="Proteomes" id="UP000241618">
    <property type="component" value="Unassembled WGS sequence"/>
</dbReference>
<dbReference type="EMBL" id="PYMO01000001">
    <property type="protein sequence ID" value="PSU27485.1"/>
    <property type="molecule type" value="Genomic_DNA"/>
</dbReference>
<dbReference type="EMBL" id="PYMP01000001">
    <property type="protein sequence ID" value="PSU54240.1"/>
    <property type="molecule type" value="Genomic_DNA"/>
</dbReference>
<dbReference type="CDD" id="cd07398">
    <property type="entry name" value="MPP_YbbF-LpxH"/>
    <property type="match status" value="1"/>
</dbReference>
<keyword evidence="8 10" id="KW-0472">Membrane</keyword>
<feature type="binding site" evidence="10">
    <location>
        <position position="164"/>
    </location>
    <ligand>
        <name>substrate</name>
    </ligand>
</feature>
<evidence type="ECO:0000256" key="3">
    <source>
        <dbReference type="ARBA" id="ARBA00022519"/>
    </source>
</evidence>
<feature type="binding site" evidence="10">
    <location>
        <position position="160"/>
    </location>
    <ligand>
        <name>substrate</name>
    </ligand>
</feature>
<feature type="binding site" evidence="10">
    <location>
        <position position="195"/>
    </location>
    <ligand>
        <name>substrate</name>
    </ligand>
</feature>
<dbReference type="GO" id="GO:0005737">
    <property type="term" value="C:cytoplasm"/>
    <property type="evidence" value="ECO:0007669"/>
    <property type="project" value="InterPro"/>
</dbReference>
<dbReference type="NCBIfam" id="NF003743">
    <property type="entry name" value="PRK05340.1"/>
    <property type="match status" value="1"/>
</dbReference>
<comment type="subcellular location">
    <subcellularLocation>
        <location evidence="10">Cell inner membrane</location>
        <topology evidence="10">Peripheral membrane protein</topology>
        <orientation evidence="10">Cytoplasmic side</orientation>
    </subcellularLocation>
</comment>
<evidence type="ECO:0000256" key="4">
    <source>
        <dbReference type="ARBA" id="ARBA00022556"/>
    </source>
</evidence>
<evidence type="ECO:0000256" key="10">
    <source>
        <dbReference type="HAMAP-Rule" id="MF_00575"/>
    </source>
</evidence>
<comment type="function">
    <text evidence="10">Hydrolyzes the pyrophosphate bond of UDP-2,3-diacylglucosamine to yield 2,3-diacylglucosamine 1-phosphate (lipid X) and UMP by catalyzing the attack of water at the alpha-P atom. Involved in the biosynthesis of lipid A, a phosphorylated glycolipid that anchors the lipopolysaccharide to the outer membrane of the cell.</text>
</comment>
<comment type="cofactor">
    <cofactor evidence="10">
        <name>Mn(2+)</name>
        <dbReference type="ChEBI" id="CHEBI:29035"/>
    </cofactor>
    <text evidence="10">Binds 2 Mn(2+) ions per subunit in a binuclear metal center.</text>
</comment>
<dbReference type="UniPathway" id="UPA00359">
    <property type="reaction ID" value="UER00480"/>
</dbReference>
<dbReference type="GO" id="GO:0008758">
    <property type="term" value="F:UDP-2,3-diacylglucosamine hydrolase activity"/>
    <property type="evidence" value="ECO:0007669"/>
    <property type="project" value="UniProtKB-UniRule"/>
</dbReference>
<feature type="binding site" evidence="10">
    <location>
        <position position="8"/>
    </location>
    <ligand>
        <name>Mn(2+)</name>
        <dbReference type="ChEBI" id="CHEBI:29035"/>
        <label>1</label>
    </ligand>
</feature>
<comment type="similarity">
    <text evidence="10">Belongs to the LpxH family.</text>
</comment>
<gene>
    <name evidence="10 13" type="primary">lpxH</name>
    <name evidence="13" type="ORF">C9J18_01785</name>
    <name evidence="12" type="ORF">CTM96_01825</name>
</gene>
<dbReference type="EC" id="3.6.1.54" evidence="10"/>
<evidence type="ECO:0000256" key="1">
    <source>
        <dbReference type="ARBA" id="ARBA00022475"/>
    </source>
</evidence>
<dbReference type="HAMAP" id="MF_00575">
    <property type="entry name" value="LpxH"/>
    <property type="match status" value="1"/>
</dbReference>
<dbReference type="InterPro" id="IPR010138">
    <property type="entry name" value="UDP-diacylglucosamine_Hdrlase"/>
</dbReference>
<feature type="binding site" evidence="10">
    <location>
        <position position="114"/>
    </location>
    <ligand>
        <name>Mn(2+)</name>
        <dbReference type="ChEBI" id="CHEBI:29035"/>
        <label>2</label>
    </ligand>
</feature>
<evidence type="ECO:0000256" key="7">
    <source>
        <dbReference type="ARBA" id="ARBA00023098"/>
    </source>
</evidence>
<accession>A0A2T3JXV1</accession>
<keyword evidence="9 10" id="KW-0464">Manganese</keyword>
<evidence type="ECO:0000313" key="15">
    <source>
        <dbReference type="Proteomes" id="UP000241618"/>
    </source>
</evidence>
<comment type="pathway">
    <text evidence="10">Glycolipid biosynthesis; lipid IV(A) biosynthesis; lipid IV(A) from (3R)-3-hydroxytetradecanoyl-[acyl-carrier-protein] and UDP-N-acetyl-alpha-D-glucosamine: step 4/6.</text>
</comment>
<keyword evidence="2 10" id="KW-0444">Lipid biosynthesis</keyword>
<feature type="binding site" evidence="10">
    <location>
        <begin position="79"/>
        <end position="80"/>
    </location>
    <ligand>
        <name>substrate</name>
    </ligand>
</feature>
<protein>
    <recommendedName>
        <fullName evidence="10">UDP-2,3-diacylglucosamine hydrolase</fullName>
        <ecNumber evidence="10">3.6.1.54</ecNumber>
    </recommendedName>
    <alternativeName>
        <fullName evidence="10">UDP-2,3-diacylglucosamine diphosphatase</fullName>
    </alternativeName>
</protein>
<name>A0A2T3JXV1_PHOPO</name>
<feature type="binding site" evidence="10">
    <location>
        <position position="41"/>
    </location>
    <ligand>
        <name>Mn(2+)</name>
        <dbReference type="ChEBI" id="CHEBI:29035"/>
        <label>2</label>
    </ligand>
</feature>
<sequence length="246" mass="28245">MTTLFIADLHLSAERPDITACFLRFMAEETHHIDALYVLGDLFEMWIGDDEDSPFLQQVKQAFKTLTDTGTPCYFIHGNRDFLIGKRFSRETGIILLPEHTVVDLYGTPTLILHGDTLCIGDPAYQRYRKKVHNPIIQWLFARLPLSYRIKVGDKIRSNSGKNNKTKSQSIMDVTQEEVVRVMRDENVTQMIHGHTHRPDIHDLDIDGIPAQRIVLGDWYDHGSVLVYNAEGYQLETRNFNTPSSD</sequence>
<proteinExistence type="inferred from homology"/>
<dbReference type="Proteomes" id="UP000241405">
    <property type="component" value="Unassembled WGS sequence"/>
</dbReference>
<dbReference type="GO" id="GO:0009245">
    <property type="term" value="P:lipid A biosynthetic process"/>
    <property type="evidence" value="ECO:0007669"/>
    <property type="project" value="UniProtKB-UniRule"/>
</dbReference>
<evidence type="ECO:0000259" key="11">
    <source>
        <dbReference type="Pfam" id="PF00149"/>
    </source>
</evidence>
<keyword evidence="14" id="KW-1185">Reference proteome</keyword>
<evidence type="ECO:0000256" key="6">
    <source>
        <dbReference type="ARBA" id="ARBA00022801"/>
    </source>
</evidence>
<feature type="binding site" evidence="10">
    <location>
        <position position="41"/>
    </location>
    <ligand>
        <name>Mn(2+)</name>
        <dbReference type="ChEBI" id="CHEBI:29035"/>
        <label>1</label>
    </ligand>
</feature>
<dbReference type="SUPFAM" id="SSF56300">
    <property type="entry name" value="Metallo-dependent phosphatases"/>
    <property type="match status" value="1"/>
</dbReference>
<dbReference type="GO" id="GO:0019897">
    <property type="term" value="C:extrinsic component of plasma membrane"/>
    <property type="evidence" value="ECO:0007669"/>
    <property type="project" value="UniProtKB-UniRule"/>
</dbReference>
<keyword evidence="3 10" id="KW-0997">Cell inner membrane</keyword>
<evidence type="ECO:0000256" key="2">
    <source>
        <dbReference type="ARBA" id="ARBA00022516"/>
    </source>
</evidence>
<dbReference type="RefSeq" id="WP_107190307.1">
    <property type="nucleotide sequence ID" value="NZ_PYMN01000013.1"/>
</dbReference>
<dbReference type="PANTHER" id="PTHR34990:SF1">
    <property type="entry name" value="UDP-2,3-DIACYLGLUCOSAMINE HYDROLASE"/>
    <property type="match status" value="1"/>
</dbReference>
<feature type="binding site" evidence="10">
    <location>
        <position position="167"/>
    </location>
    <ligand>
        <name>substrate</name>
    </ligand>
</feature>
<evidence type="ECO:0000256" key="9">
    <source>
        <dbReference type="ARBA" id="ARBA00023211"/>
    </source>
</evidence>
<feature type="binding site" evidence="10">
    <location>
        <position position="197"/>
    </location>
    <ligand>
        <name>Mn(2+)</name>
        <dbReference type="ChEBI" id="CHEBI:29035"/>
        <label>1</label>
    </ligand>
</feature>
<feature type="binding site" evidence="10">
    <location>
        <position position="79"/>
    </location>
    <ligand>
        <name>Mn(2+)</name>
        <dbReference type="ChEBI" id="CHEBI:29035"/>
        <label>2</label>
    </ligand>
</feature>